<protein>
    <submittedName>
        <fullName evidence="5">Phosphatidylinositol alpha-1,6-mannosyltransferase</fullName>
        <ecNumber evidence="5">2.4.1.-</ecNumber>
    </submittedName>
</protein>
<evidence type="ECO:0000313" key="5">
    <source>
        <dbReference type="EMBL" id="MBE1534317.1"/>
    </source>
</evidence>
<dbReference type="GO" id="GO:0016757">
    <property type="term" value="F:glycosyltransferase activity"/>
    <property type="evidence" value="ECO:0007669"/>
    <property type="project" value="UniProtKB-KW"/>
</dbReference>
<dbReference type="InterPro" id="IPR001296">
    <property type="entry name" value="Glyco_trans_1"/>
</dbReference>
<keyword evidence="6" id="KW-1185">Reference proteome</keyword>
<comment type="caution">
    <text evidence="5">The sequence shown here is derived from an EMBL/GenBank/DDBJ whole genome shotgun (WGS) entry which is preliminary data.</text>
</comment>
<dbReference type="PANTHER" id="PTHR45947">
    <property type="entry name" value="SULFOQUINOVOSYL TRANSFERASE SQD2"/>
    <property type="match status" value="1"/>
</dbReference>
<gene>
    <name evidence="5" type="ORF">H4W34_004150</name>
</gene>
<evidence type="ECO:0000256" key="1">
    <source>
        <dbReference type="ARBA" id="ARBA00022676"/>
    </source>
</evidence>
<dbReference type="Gene3D" id="3.40.50.2000">
    <property type="entry name" value="Glycogen Phosphorylase B"/>
    <property type="match status" value="2"/>
</dbReference>
<evidence type="ECO:0000259" key="4">
    <source>
        <dbReference type="Pfam" id="PF13439"/>
    </source>
</evidence>
<evidence type="ECO:0000313" key="6">
    <source>
        <dbReference type="Proteomes" id="UP000627838"/>
    </source>
</evidence>
<dbReference type="InterPro" id="IPR050194">
    <property type="entry name" value="Glycosyltransferase_grp1"/>
</dbReference>
<dbReference type="PANTHER" id="PTHR45947:SF3">
    <property type="entry name" value="SULFOQUINOVOSYL TRANSFERASE SQD2"/>
    <property type="match status" value="1"/>
</dbReference>
<dbReference type="EC" id="2.4.1.-" evidence="5"/>
<sequence>MARRLIVTNDFPPRRGGIETFVFEVARRFPPDEVVVYTSAEPDAAEFDRGLPFPVVRDRARTLLPTARVARTARRLIDVHGCDRVWFGAAAPLGLLAGRLGVPSVATMHGHEVWWAGVPGARRTLRKIGERADVVTYLTEYTRRRIAPALGPDARLERLVPGVDPEVFRPDVDGTDVRRRFGLGDRPVVLSVSRLVARKGQDRLIRAMPRVREAVPDATLLIVGGGPREARLRGAAGDGVVFAGSVPHADLPPYYAAADAFAMPCRSRRLGLETEGLGIVFLEAAAAGLPVLAGDSGGAPETVRHGETGYVVDPASVEEIAGRLVDLLVRPGAMGEKARAWARDEWSWDRTYQAFRRLTVGP</sequence>
<proteinExistence type="predicted"/>
<keyword evidence="2 5" id="KW-0808">Transferase</keyword>
<reference evidence="5 6" key="1">
    <citation type="submission" date="2020-10" db="EMBL/GenBank/DDBJ databases">
        <title>Sequencing the genomes of 1000 actinobacteria strains.</title>
        <authorList>
            <person name="Klenk H.-P."/>
        </authorList>
    </citation>
    <scope>NUCLEOTIDE SEQUENCE [LARGE SCALE GENOMIC DNA]</scope>
    <source>
        <strain evidence="5 6">DSM 46744</strain>
    </source>
</reference>
<evidence type="ECO:0000259" key="3">
    <source>
        <dbReference type="Pfam" id="PF00534"/>
    </source>
</evidence>
<dbReference type="Pfam" id="PF00534">
    <property type="entry name" value="Glycos_transf_1"/>
    <property type="match status" value="1"/>
</dbReference>
<dbReference type="RefSeq" id="WP_192760713.1">
    <property type="nucleotide sequence ID" value="NZ_JADBDZ010000001.1"/>
</dbReference>
<dbReference type="CDD" id="cd03801">
    <property type="entry name" value="GT4_PimA-like"/>
    <property type="match status" value="1"/>
</dbReference>
<dbReference type="InterPro" id="IPR028098">
    <property type="entry name" value="Glyco_trans_4-like_N"/>
</dbReference>
<dbReference type="Proteomes" id="UP000627838">
    <property type="component" value="Unassembled WGS sequence"/>
</dbReference>
<dbReference type="EMBL" id="JADBDZ010000001">
    <property type="protein sequence ID" value="MBE1534317.1"/>
    <property type="molecule type" value="Genomic_DNA"/>
</dbReference>
<keyword evidence="1 5" id="KW-0328">Glycosyltransferase</keyword>
<name>A0ABR9JUR6_9ACTN</name>
<feature type="domain" description="Glycosyltransferase subfamily 4-like N-terminal" evidence="4">
    <location>
        <begin position="16"/>
        <end position="166"/>
    </location>
</feature>
<dbReference type="SUPFAM" id="SSF53756">
    <property type="entry name" value="UDP-Glycosyltransferase/glycogen phosphorylase"/>
    <property type="match status" value="1"/>
</dbReference>
<feature type="domain" description="Glycosyl transferase family 1" evidence="3">
    <location>
        <begin position="183"/>
        <end position="336"/>
    </location>
</feature>
<accession>A0ABR9JUR6</accession>
<evidence type="ECO:0000256" key="2">
    <source>
        <dbReference type="ARBA" id="ARBA00022679"/>
    </source>
</evidence>
<organism evidence="5 6">
    <name type="scientific">Actinomadura algeriensis</name>
    <dbReference type="NCBI Taxonomy" id="1679523"/>
    <lineage>
        <taxon>Bacteria</taxon>
        <taxon>Bacillati</taxon>
        <taxon>Actinomycetota</taxon>
        <taxon>Actinomycetes</taxon>
        <taxon>Streptosporangiales</taxon>
        <taxon>Thermomonosporaceae</taxon>
        <taxon>Actinomadura</taxon>
    </lineage>
</organism>
<dbReference type="Pfam" id="PF13439">
    <property type="entry name" value="Glyco_transf_4"/>
    <property type="match status" value="1"/>
</dbReference>